<keyword evidence="1" id="KW-1133">Transmembrane helix</keyword>
<dbReference type="EMBL" id="CCKQ01006563">
    <property type="protein sequence ID" value="CDW77881.1"/>
    <property type="molecule type" value="Genomic_DNA"/>
</dbReference>
<organism evidence="2 3">
    <name type="scientific">Stylonychia lemnae</name>
    <name type="common">Ciliate</name>
    <dbReference type="NCBI Taxonomy" id="5949"/>
    <lineage>
        <taxon>Eukaryota</taxon>
        <taxon>Sar</taxon>
        <taxon>Alveolata</taxon>
        <taxon>Ciliophora</taxon>
        <taxon>Intramacronucleata</taxon>
        <taxon>Spirotrichea</taxon>
        <taxon>Stichotrichia</taxon>
        <taxon>Sporadotrichida</taxon>
        <taxon>Oxytrichidae</taxon>
        <taxon>Stylonychinae</taxon>
        <taxon>Stylonychia</taxon>
    </lineage>
</organism>
<keyword evidence="1" id="KW-0812">Transmembrane</keyword>
<dbReference type="InParanoid" id="A0A078A7S3"/>
<keyword evidence="1" id="KW-0472">Membrane</keyword>
<gene>
    <name evidence="2" type="primary">Contig3525.g3764</name>
    <name evidence="2" type="ORF">STYLEM_6848</name>
</gene>
<proteinExistence type="predicted"/>
<dbReference type="Proteomes" id="UP000039865">
    <property type="component" value="Unassembled WGS sequence"/>
</dbReference>
<evidence type="ECO:0008006" key="4">
    <source>
        <dbReference type="Google" id="ProtNLM"/>
    </source>
</evidence>
<evidence type="ECO:0000313" key="2">
    <source>
        <dbReference type="EMBL" id="CDW77881.1"/>
    </source>
</evidence>
<feature type="transmembrane region" description="Helical" evidence="1">
    <location>
        <begin position="91"/>
        <end position="110"/>
    </location>
</feature>
<dbReference type="AlphaFoldDB" id="A0A078A7S3"/>
<name>A0A078A7S3_STYLE</name>
<reference evidence="2 3" key="1">
    <citation type="submission" date="2014-06" db="EMBL/GenBank/DDBJ databases">
        <authorList>
            <person name="Swart Estienne"/>
        </authorList>
    </citation>
    <scope>NUCLEOTIDE SEQUENCE [LARGE SCALE GENOMIC DNA]</scope>
    <source>
        <strain evidence="2 3">130c</strain>
    </source>
</reference>
<keyword evidence="3" id="KW-1185">Reference proteome</keyword>
<evidence type="ECO:0000256" key="1">
    <source>
        <dbReference type="SAM" id="Phobius"/>
    </source>
</evidence>
<sequence length="128" mass="14762">MQQAANKQSPIQTNQKKVESRFNPVSPLIALGSLTLLCYSQQIAEKVSNSRMIKRFYGPQPSISQFQMSAKYPTSLNASMYSKPHQHDPRLALGFFVFGFMFCYTVDCYMSKQIEKQKQMMEQMKKSQ</sequence>
<evidence type="ECO:0000313" key="3">
    <source>
        <dbReference type="Proteomes" id="UP000039865"/>
    </source>
</evidence>
<protein>
    <recommendedName>
        <fullName evidence="4">Transmembrane protein</fullName>
    </recommendedName>
</protein>
<accession>A0A078A7S3</accession>